<comment type="caution">
    <text evidence="2">The sequence shown here is derived from an EMBL/GenBank/DDBJ whole genome shotgun (WGS) entry which is preliminary data.</text>
</comment>
<dbReference type="RefSeq" id="WP_157853055.1">
    <property type="nucleotide sequence ID" value="NZ_BNEE01000004.1"/>
</dbReference>
<gene>
    <name evidence="2" type="ORF">Sxan_08340</name>
</gene>
<dbReference type="EMBL" id="BNEE01000004">
    <property type="protein sequence ID" value="GHI83470.1"/>
    <property type="molecule type" value="Genomic_DNA"/>
</dbReference>
<keyword evidence="3" id="KW-1185">Reference proteome</keyword>
<accession>A0A919GT52</accession>
<proteinExistence type="predicted"/>
<reference evidence="2" key="1">
    <citation type="submission" date="2020-09" db="EMBL/GenBank/DDBJ databases">
        <title>Whole genome shotgun sequence of Streptomyces xanthophaeus NBRC 12829.</title>
        <authorList>
            <person name="Komaki H."/>
            <person name="Tamura T."/>
        </authorList>
    </citation>
    <scope>NUCLEOTIDE SEQUENCE</scope>
    <source>
        <strain evidence="2">NBRC 12829</strain>
    </source>
</reference>
<protein>
    <submittedName>
        <fullName evidence="2">Uncharacterized protein</fullName>
    </submittedName>
</protein>
<sequence length="150" mass="16511">MTHTENINHHAVLRARVALLGSEALPAREQVAAYRVLVQVSPMAYLPQLAVALYEYSAGEFAHRPAIALALRAESVAAARRMHALEHGWTQLLHAVLVRYREQLGSMDLREELPAVDEEIALLQDDARGRGRRDPRAAAVLPTPSPGLRG</sequence>
<organism evidence="2 3">
    <name type="scientific">Streptomyces xanthophaeus</name>
    <dbReference type="NCBI Taxonomy" id="67385"/>
    <lineage>
        <taxon>Bacteria</taxon>
        <taxon>Bacillati</taxon>
        <taxon>Actinomycetota</taxon>
        <taxon>Actinomycetes</taxon>
        <taxon>Kitasatosporales</taxon>
        <taxon>Streptomycetaceae</taxon>
        <taxon>Streptomyces</taxon>
    </lineage>
</organism>
<name>A0A919GT52_9ACTN</name>
<evidence type="ECO:0000313" key="3">
    <source>
        <dbReference type="Proteomes" id="UP000600026"/>
    </source>
</evidence>
<feature type="compositionally biased region" description="Basic and acidic residues" evidence="1">
    <location>
        <begin position="126"/>
        <end position="136"/>
    </location>
</feature>
<feature type="region of interest" description="Disordered" evidence="1">
    <location>
        <begin position="126"/>
        <end position="150"/>
    </location>
</feature>
<dbReference type="OrthoDB" id="4334520at2"/>
<dbReference type="AlphaFoldDB" id="A0A919GT52"/>
<dbReference type="Proteomes" id="UP000600026">
    <property type="component" value="Unassembled WGS sequence"/>
</dbReference>
<evidence type="ECO:0000256" key="1">
    <source>
        <dbReference type="SAM" id="MobiDB-lite"/>
    </source>
</evidence>
<evidence type="ECO:0000313" key="2">
    <source>
        <dbReference type="EMBL" id="GHI83470.1"/>
    </source>
</evidence>
<dbReference type="GeneID" id="96801530"/>